<sequence>MSSLQLSSTSSGSGEEKKDEKKDEKEERKEEKKKEKEDGGMSSGGGAEVGQKRKAQSAFSFQEEKEEIYCGHIVQPRIPNEFGWEEVSPDCPCCKIMQQLPLDKKMVAEQIADKEKAREDLLEQVAYLEVDLAELKEHERAQGQEVKDLRKLIFKLQREQEAWDEKQAKLPDEQRMKRNFFDDGKAADKAASVGFLEPEQEKQAPEGPFNGSAGEGGVGVDDMDEDEQMQWAIQRSLQTDSEEKGDEVASGSGLPPSWLRQDE</sequence>
<reference evidence="3 4" key="1">
    <citation type="journal article" date="2018" name="BMC Genomics">
        <title>Genomic evidence for intraspecific hybridization in a clonal and extremely halotolerant yeast.</title>
        <authorList>
            <person name="Gostincar C."/>
            <person name="Stajich J.E."/>
            <person name="Zupancic J."/>
            <person name="Zalar P."/>
            <person name="Gunde-Cimerman N."/>
        </authorList>
    </citation>
    <scope>NUCLEOTIDE SEQUENCE [LARGE SCALE GENOMIC DNA]</scope>
    <source>
        <strain evidence="3 4">EXF-120</strain>
    </source>
</reference>
<dbReference type="OrthoDB" id="3834257at2759"/>
<proteinExistence type="predicted"/>
<evidence type="ECO:0000313" key="3">
    <source>
        <dbReference type="EMBL" id="RMZ19808.1"/>
    </source>
</evidence>
<keyword evidence="1" id="KW-0175">Coiled coil</keyword>
<dbReference type="InterPro" id="IPR003903">
    <property type="entry name" value="UIM_dom"/>
</dbReference>
<name>A0A3M7I2Z1_HORWE</name>
<dbReference type="VEuPathDB" id="FungiDB:BTJ68_10418"/>
<comment type="caution">
    <text evidence="3">The sequence shown here is derived from an EMBL/GenBank/DDBJ whole genome shotgun (WGS) entry which is preliminary data.</text>
</comment>
<feature type="compositionally biased region" description="Basic and acidic residues" evidence="2">
    <location>
        <begin position="14"/>
        <end position="39"/>
    </location>
</feature>
<gene>
    <name evidence="3" type="ORF">D0859_16197</name>
</gene>
<evidence type="ECO:0000256" key="1">
    <source>
        <dbReference type="SAM" id="Coils"/>
    </source>
</evidence>
<accession>A0A3M7I2Z1</accession>
<protein>
    <submittedName>
        <fullName evidence="3">Uncharacterized protein</fullName>
    </submittedName>
</protein>
<dbReference type="EMBL" id="QWIT01000927">
    <property type="protein sequence ID" value="RMZ19808.1"/>
    <property type="molecule type" value="Genomic_DNA"/>
</dbReference>
<feature type="coiled-coil region" evidence="1">
    <location>
        <begin position="104"/>
        <end position="138"/>
    </location>
</feature>
<evidence type="ECO:0000256" key="2">
    <source>
        <dbReference type="SAM" id="MobiDB-lite"/>
    </source>
</evidence>
<feature type="region of interest" description="Disordered" evidence="2">
    <location>
        <begin position="189"/>
        <end position="263"/>
    </location>
</feature>
<feature type="region of interest" description="Disordered" evidence="2">
    <location>
        <begin position="1"/>
        <end position="60"/>
    </location>
</feature>
<evidence type="ECO:0000313" key="4">
    <source>
        <dbReference type="Proteomes" id="UP000281677"/>
    </source>
</evidence>
<dbReference type="AlphaFoldDB" id="A0A3M7I2Z1"/>
<dbReference type="Proteomes" id="UP000281677">
    <property type="component" value="Unassembled WGS sequence"/>
</dbReference>
<dbReference type="PROSITE" id="PS50330">
    <property type="entry name" value="UIM"/>
    <property type="match status" value="1"/>
</dbReference>
<organism evidence="3 4">
    <name type="scientific">Hortaea werneckii</name>
    <name type="common">Black yeast</name>
    <name type="synonym">Cladosporium werneckii</name>
    <dbReference type="NCBI Taxonomy" id="91943"/>
    <lineage>
        <taxon>Eukaryota</taxon>
        <taxon>Fungi</taxon>
        <taxon>Dikarya</taxon>
        <taxon>Ascomycota</taxon>
        <taxon>Pezizomycotina</taxon>
        <taxon>Dothideomycetes</taxon>
        <taxon>Dothideomycetidae</taxon>
        <taxon>Mycosphaerellales</taxon>
        <taxon>Teratosphaeriaceae</taxon>
        <taxon>Hortaea</taxon>
    </lineage>
</organism>